<sequence length="284" mass="31906">MRHILFATLLLIGTGLQGLAQTTTVKPQLMGHINDKKLKEASGIASSVPLKNCFWSHNDSGNKPDVFLLNNKAAVISVFNIENGTNKDWEDIAEGPGPVKGKYYVYVADIGDNSGTRDHIRIYRFPEPATKPQPKVNITADVLKLEYPDHPKDAESLMIDPISRQIYIISKRQKAVHLYKTTLDFKDGDQTNLQKLITLPFTWVVSADISKDGHHIVLKTLTTVYYWNRKNGETVEQAMARPGKQLPYEPEAQGEAITILPDNSGYVTISEGKAAPMYFYKWKF</sequence>
<organism evidence="2 3">
    <name type="scientific">Chitinophaga jiangningensis</name>
    <dbReference type="NCBI Taxonomy" id="1419482"/>
    <lineage>
        <taxon>Bacteria</taxon>
        <taxon>Pseudomonadati</taxon>
        <taxon>Bacteroidota</taxon>
        <taxon>Chitinophagia</taxon>
        <taxon>Chitinophagales</taxon>
        <taxon>Chitinophagaceae</taxon>
        <taxon>Chitinophaga</taxon>
    </lineage>
</organism>
<keyword evidence="3" id="KW-1185">Reference proteome</keyword>
<keyword evidence="1" id="KW-0732">Signal</keyword>
<dbReference type="RefSeq" id="WP_073083495.1">
    <property type="nucleotide sequence ID" value="NZ_FRBL01000006.1"/>
</dbReference>
<dbReference type="SUPFAM" id="SSF82171">
    <property type="entry name" value="DPP6 N-terminal domain-like"/>
    <property type="match status" value="1"/>
</dbReference>
<evidence type="ECO:0008006" key="4">
    <source>
        <dbReference type="Google" id="ProtNLM"/>
    </source>
</evidence>
<dbReference type="STRING" id="1419482.SAMN05444266_106345"/>
<dbReference type="EMBL" id="FRBL01000006">
    <property type="protein sequence ID" value="SHM09572.1"/>
    <property type="molecule type" value="Genomic_DNA"/>
</dbReference>
<dbReference type="Proteomes" id="UP000184420">
    <property type="component" value="Unassembled WGS sequence"/>
</dbReference>
<protein>
    <recommendedName>
        <fullName evidence="4">PE-PGRS family protein</fullName>
    </recommendedName>
</protein>
<accession>A0A1M7FZN5</accession>
<dbReference type="OrthoDB" id="9798438at2"/>
<feature type="signal peptide" evidence="1">
    <location>
        <begin position="1"/>
        <end position="20"/>
    </location>
</feature>
<feature type="chain" id="PRO_5013382708" description="PE-PGRS family protein" evidence="1">
    <location>
        <begin position="21"/>
        <end position="284"/>
    </location>
</feature>
<evidence type="ECO:0000313" key="2">
    <source>
        <dbReference type="EMBL" id="SHM09572.1"/>
    </source>
</evidence>
<gene>
    <name evidence="2" type="ORF">SAMN05444266_106345</name>
</gene>
<dbReference type="AlphaFoldDB" id="A0A1M7FZN5"/>
<proteinExistence type="predicted"/>
<evidence type="ECO:0000313" key="3">
    <source>
        <dbReference type="Proteomes" id="UP000184420"/>
    </source>
</evidence>
<name>A0A1M7FZN5_9BACT</name>
<reference evidence="2 3" key="1">
    <citation type="submission" date="2016-11" db="EMBL/GenBank/DDBJ databases">
        <authorList>
            <person name="Jaros S."/>
            <person name="Januszkiewicz K."/>
            <person name="Wedrychowicz H."/>
        </authorList>
    </citation>
    <scope>NUCLEOTIDE SEQUENCE [LARGE SCALE GENOMIC DNA]</scope>
    <source>
        <strain evidence="2 3">DSM 27406</strain>
    </source>
</reference>
<evidence type="ECO:0000256" key="1">
    <source>
        <dbReference type="SAM" id="SignalP"/>
    </source>
</evidence>